<organism evidence="1 2">
    <name type="scientific">Nocardia callitridis</name>
    <dbReference type="NCBI Taxonomy" id="648753"/>
    <lineage>
        <taxon>Bacteria</taxon>
        <taxon>Bacillati</taxon>
        <taxon>Actinomycetota</taxon>
        <taxon>Actinomycetes</taxon>
        <taxon>Mycobacteriales</taxon>
        <taxon>Nocardiaceae</taxon>
        <taxon>Nocardia</taxon>
    </lineage>
</organism>
<dbReference type="CDD" id="cd06558">
    <property type="entry name" value="crotonase-like"/>
    <property type="match status" value="1"/>
</dbReference>
<reference evidence="2" key="1">
    <citation type="journal article" date="2019" name="Int. J. Syst. Evol. Microbiol.">
        <title>The Global Catalogue of Microorganisms (GCM) 10K type strain sequencing project: providing services to taxonomists for standard genome sequencing and annotation.</title>
        <authorList>
            <consortium name="The Broad Institute Genomics Platform"/>
            <consortium name="The Broad Institute Genome Sequencing Center for Infectious Disease"/>
            <person name="Wu L."/>
            <person name="Ma J."/>
        </authorList>
    </citation>
    <scope>NUCLEOTIDE SEQUENCE [LARGE SCALE GENOMIC DNA]</scope>
    <source>
        <strain evidence="2">JCM 18298</strain>
    </source>
</reference>
<dbReference type="RefSeq" id="WP_345498422.1">
    <property type="nucleotide sequence ID" value="NZ_BAABJM010000006.1"/>
</dbReference>
<name>A0ABP9KSE3_9NOCA</name>
<dbReference type="Proteomes" id="UP001500603">
    <property type="component" value="Unassembled WGS sequence"/>
</dbReference>
<sequence length="258" mass="27789">MTVRYEKHGSTALVTLDRPDKLNALTLSMYDELALAFDTARDDAAVAAVVLTGAGRAFCVGADLTESIPALAQGRFDISAWDGAHQKHTRLFKPVICAINGLALGGGFEIMLSTDLRIASTEARFGLPEPGVGVVPAGGTLARLTRQISYARAMELLLLAEPLDARTALEFGLINRVVAPDEVLDRAMRWAEHLATLSGNALAVIKRAVHQLSDMPLDAAFHAEALYGQQAFAAPDAHEGLRAFTRRETPEFPSRQQD</sequence>
<dbReference type="Pfam" id="PF00378">
    <property type="entry name" value="ECH_1"/>
    <property type="match status" value="1"/>
</dbReference>
<gene>
    <name evidence="1" type="ORF">GCM10023318_50590</name>
</gene>
<dbReference type="Gene3D" id="3.90.226.10">
    <property type="entry name" value="2-enoyl-CoA Hydratase, Chain A, domain 1"/>
    <property type="match status" value="1"/>
</dbReference>
<proteinExistence type="predicted"/>
<dbReference type="PANTHER" id="PTHR11941:SF54">
    <property type="entry name" value="ENOYL-COA HYDRATASE, MITOCHONDRIAL"/>
    <property type="match status" value="1"/>
</dbReference>
<accession>A0ABP9KSE3</accession>
<evidence type="ECO:0000313" key="2">
    <source>
        <dbReference type="Proteomes" id="UP001500603"/>
    </source>
</evidence>
<dbReference type="SUPFAM" id="SSF52096">
    <property type="entry name" value="ClpP/crotonase"/>
    <property type="match status" value="1"/>
</dbReference>
<dbReference type="EMBL" id="BAABJM010000006">
    <property type="protein sequence ID" value="GAA5064511.1"/>
    <property type="molecule type" value="Genomic_DNA"/>
</dbReference>
<keyword evidence="2" id="KW-1185">Reference proteome</keyword>
<protein>
    <submittedName>
        <fullName evidence="1">Enoyl-CoA hydratase-related protein</fullName>
    </submittedName>
</protein>
<dbReference type="InterPro" id="IPR001753">
    <property type="entry name" value="Enoyl-CoA_hydra/iso"/>
</dbReference>
<evidence type="ECO:0000313" key="1">
    <source>
        <dbReference type="EMBL" id="GAA5064511.1"/>
    </source>
</evidence>
<comment type="caution">
    <text evidence="1">The sequence shown here is derived from an EMBL/GenBank/DDBJ whole genome shotgun (WGS) entry which is preliminary data.</text>
</comment>
<dbReference type="PANTHER" id="PTHR11941">
    <property type="entry name" value="ENOYL-COA HYDRATASE-RELATED"/>
    <property type="match status" value="1"/>
</dbReference>
<dbReference type="InterPro" id="IPR029045">
    <property type="entry name" value="ClpP/crotonase-like_dom_sf"/>
</dbReference>